<dbReference type="PANTHER" id="PTHR14684:SF2">
    <property type="entry name" value="THIOREDOXIN DOMAIN-CONTAINING PROTEIN 15"/>
    <property type="match status" value="1"/>
</dbReference>
<dbReference type="GO" id="GO:0005929">
    <property type="term" value="C:cilium"/>
    <property type="evidence" value="ECO:0007669"/>
    <property type="project" value="TreeGrafter"/>
</dbReference>
<dbReference type="PANTHER" id="PTHR14684">
    <property type="entry name" value="THIOREDOXIN DOMAIN-CONTAINING PROTEIN 15"/>
    <property type="match status" value="1"/>
</dbReference>
<accession>A0A914I678</accession>
<keyword evidence="3" id="KW-0732">Signal</keyword>
<evidence type="ECO:0000313" key="4">
    <source>
        <dbReference type="Proteomes" id="UP000887572"/>
    </source>
</evidence>
<feature type="region of interest" description="Disordered" evidence="1">
    <location>
        <begin position="216"/>
        <end position="238"/>
    </location>
</feature>
<dbReference type="Proteomes" id="UP000887572">
    <property type="component" value="Unplaced"/>
</dbReference>
<organism evidence="4 5">
    <name type="scientific">Globodera rostochiensis</name>
    <name type="common">Golden nematode worm</name>
    <name type="synonym">Heterodera rostochiensis</name>
    <dbReference type="NCBI Taxonomy" id="31243"/>
    <lineage>
        <taxon>Eukaryota</taxon>
        <taxon>Metazoa</taxon>
        <taxon>Ecdysozoa</taxon>
        <taxon>Nematoda</taxon>
        <taxon>Chromadorea</taxon>
        <taxon>Rhabditida</taxon>
        <taxon>Tylenchina</taxon>
        <taxon>Tylenchomorpha</taxon>
        <taxon>Tylenchoidea</taxon>
        <taxon>Heteroderidae</taxon>
        <taxon>Heteroderinae</taxon>
        <taxon>Globodera</taxon>
    </lineage>
</organism>
<dbReference type="AlphaFoldDB" id="A0A914I678"/>
<dbReference type="SUPFAM" id="SSF52833">
    <property type="entry name" value="Thioredoxin-like"/>
    <property type="match status" value="1"/>
</dbReference>
<protein>
    <submittedName>
        <fullName evidence="5">Thioredoxin domain-containing protein</fullName>
    </submittedName>
</protein>
<evidence type="ECO:0000256" key="2">
    <source>
        <dbReference type="SAM" id="Phobius"/>
    </source>
</evidence>
<sequence length="320" mass="35664">MPQFCSPSSSFLALPLLFLASSVCCPSYSLSQPTDGTGNDVDEPFPAVCPALPVFVFWLRRQCPAALKDTRCANGFPSDVPGLPGQLNCALASAQSKARLRQMSARELLALAKRRDPYGRPTCMLTLFYAPDCVFSAKVADTFFRLAPLLPKLRVVAVDVSVGGKGTESLISHYGISSTPVIALWQDGFPRYRLYDDYARLDTLLRVLRSHTDLSPLTPSSLDEEEGKNEKQPDDGGIGYRVGVEADDRALGGENHFSWEPTRDEFLAQFYYLREHLGFDWYLLAAVVTCLVNLVYFTLSSRKGRSLLRRHFPHYFAVFQ</sequence>
<name>A0A914I678_GLORO</name>
<dbReference type="GO" id="GO:0060271">
    <property type="term" value="P:cilium assembly"/>
    <property type="evidence" value="ECO:0007669"/>
    <property type="project" value="TreeGrafter"/>
</dbReference>
<evidence type="ECO:0000256" key="1">
    <source>
        <dbReference type="SAM" id="MobiDB-lite"/>
    </source>
</evidence>
<evidence type="ECO:0000256" key="3">
    <source>
        <dbReference type="SAM" id="SignalP"/>
    </source>
</evidence>
<dbReference type="Gene3D" id="3.40.30.10">
    <property type="entry name" value="Glutaredoxin"/>
    <property type="match status" value="1"/>
</dbReference>
<feature type="chain" id="PRO_5038101057" evidence="3">
    <location>
        <begin position="32"/>
        <end position="320"/>
    </location>
</feature>
<keyword evidence="2" id="KW-1133">Transmembrane helix</keyword>
<keyword evidence="4" id="KW-1185">Reference proteome</keyword>
<reference evidence="5" key="1">
    <citation type="submission" date="2022-11" db="UniProtKB">
        <authorList>
            <consortium name="WormBaseParasite"/>
        </authorList>
    </citation>
    <scope>IDENTIFICATION</scope>
</reference>
<dbReference type="InterPro" id="IPR036249">
    <property type="entry name" value="Thioredoxin-like_sf"/>
</dbReference>
<dbReference type="WBParaSite" id="Gr19_v10_g7273.t1">
    <property type="protein sequence ID" value="Gr19_v10_g7273.t1"/>
    <property type="gene ID" value="Gr19_v10_g7273"/>
</dbReference>
<keyword evidence="2" id="KW-0812">Transmembrane</keyword>
<keyword evidence="2" id="KW-0472">Membrane</keyword>
<feature type="signal peptide" evidence="3">
    <location>
        <begin position="1"/>
        <end position="31"/>
    </location>
</feature>
<proteinExistence type="predicted"/>
<dbReference type="InterPro" id="IPR042418">
    <property type="entry name" value="TXNDC15"/>
</dbReference>
<feature type="transmembrane region" description="Helical" evidence="2">
    <location>
        <begin position="281"/>
        <end position="299"/>
    </location>
</feature>
<evidence type="ECO:0000313" key="5">
    <source>
        <dbReference type="WBParaSite" id="Gr19_v10_g7273.t1"/>
    </source>
</evidence>